<name>A0AA49X6E5_9BIVA</name>
<dbReference type="RefSeq" id="YP_010939922.1">
    <property type="nucleotide sequence ID" value="NC_082224.1"/>
</dbReference>
<keyword evidence="1" id="KW-0812">Transmembrane</keyword>
<feature type="transmembrane region" description="Helical" evidence="1">
    <location>
        <begin position="6"/>
        <end position="32"/>
    </location>
</feature>
<protein>
    <submittedName>
        <fullName evidence="2">ATP synthase F0 subunit 8</fullName>
    </submittedName>
</protein>
<dbReference type="EMBL" id="OQ197853">
    <property type="protein sequence ID" value="WLK25945.1"/>
    <property type="molecule type" value="Genomic_DNA"/>
</dbReference>
<reference evidence="2" key="2">
    <citation type="submission" date="2023-01" db="EMBL/GenBank/DDBJ databases">
        <authorList>
            <person name="Ma P."/>
            <person name="Wang H."/>
            <person name="Liu Y."/>
        </authorList>
    </citation>
    <scope>NUCLEOTIDE SEQUENCE</scope>
</reference>
<dbReference type="GeneID" id="84361422"/>
<evidence type="ECO:0000313" key="2">
    <source>
        <dbReference type="EMBL" id="WLK25945.1"/>
    </source>
</evidence>
<evidence type="ECO:0000256" key="1">
    <source>
        <dbReference type="SAM" id="Phobius"/>
    </source>
</evidence>
<gene>
    <name evidence="2" type="primary">atp8</name>
</gene>
<keyword evidence="1" id="KW-1133">Transmembrane helix</keyword>
<organism evidence="2">
    <name type="scientific">Raeta pulchella</name>
    <dbReference type="NCBI Taxonomy" id="2109557"/>
    <lineage>
        <taxon>Eukaryota</taxon>
        <taxon>Metazoa</taxon>
        <taxon>Spiralia</taxon>
        <taxon>Lophotrochozoa</taxon>
        <taxon>Mollusca</taxon>
        <taxon>Bivalvia</taxon>
        <taxon>Autobranchia</taxon>
        <taxon>Heteroconchia</taxon>
        <taxon>Euheterodonta</taxon>
        <taxon>Imparidentia</taxon>
        <taxon>Neoheterodontei</taxon>
        <taxon>Venerida</taxon>
        <taxon>Mactroidea</taxon>
        <taxon>Anatinellidae</taxon>
        <taxon>Raeta</taxon>
    </lineage>
</organism>
<proteinExistence type="predicted"/>
<keyword evidence="1" id="KW-0472">Membrane</keyword>
<keyword evidence="2" id="KW-0496">Mitochondrion</keyword>
<dbReference type="AlphaFoldDB" id="A0AA49X6E5"/>
<reference evidence="2" key="1">
    <citation type="journal article" date="2023" name="Int J Biol">
        <title>Comparative analysis of the mitochondrial genomes of the family Mactridae (Mollusca: Venerida) and their phylogenetic implications.</title>
        <authorList>
            <person name="Ma P."/>
            <person name="Liu Y."/>
            <person name="Wang J."/>
            <person name="Chen Y."/>
            <person name="Zhang Z."/>
            <person name="Zhang T."/>
            <person name="Wang H."/>
        </authorList>
    </citation>
    <scope>NUCLEOTIDE SEQUENCE</scope>
</reference>
<geneLocation type="mitochondrion" evidence="2"/>
<sequence>MWCMTSLSGLVIILTSMSVWLLYSYIMSYVWWSGKRGYKF</sequence>
<accession>A0AA49X6E5</accession>